<accession>A0A1Q9EEV0</accession>
<dbReference type="SUPFAM" id="SSF48371">
    <property type="entry name" value="ARM repeat"/>
    <property type="match status" value="1"/>
</dbReference>
<organism evidence="1 2">
    <name type="scientific">Symbiodinium microadriaticum</name>
    <name type="common">Dinoflagellate</name>
    <name type="synonym">Zooxanthella microadriatica</name>
    <dbReference type="NCBI Taxonomy" id="2951"/>
    <lineage>
        <taxon>Eukaryota</taxon>
        <taxon>Sar</taxon>
        <taxon>Alveolata</taxon>
        <taxon>Dinophyceae</taxon>
        <taxon>Suessiales</taxon>
        <taxon>Symbiodiniaceae</taxon>
        <taxon>Symbiodinium</taxon>
    </lineage>
</organism>
<sequence length="290" mass="32219">MVGRCVSDRQSGFAIQAVLGSMPRLLLMHRGNVFMTRTTPRMSMDMIVVTKWVLLVRYLMMARTKVKDSQIDGELVYAYAKTERLAGAVNWKQASNDSEAGNPVVAEGWTVVDGMVRDEKSERQLAQGQEHLGCKSSSATVPLTFHTSIRLEPIFYVVQANIQSVGDRLYDEKFYKAAKILYASIPNNGHVQLGEYTQAVEAAKKANNPKTWQVNLACVKVQRLQGSTSSPGAEEVEFEVHPDHLEEVIAQYEKLAAEQGCFDAGDRALMQLLETGLGNERVELISCQCD</sequence>
<reference evidence="1 2" key="1">
    <citation type="submission" date="2016-02" db="EMBL/GenBank/DDBJ databases">
        <title>Genome analysis of coral dinoflagellate symbionts highlights evolutionary adaptations to a symbiotic lifestyle.</title>
        <authorList>
            <person name="Aranda M."/>
            <person name="Li Y."/>
            <person name="Liew Y.J."/>
            <person name="Baumgarten S."/>
            <person name="Simakov O."/>
            <person name="Wilson M."/>
            <person name="Piel J."/>
            <person name="Ashoor H."/>
            <person name="Bougouffa S."/>
            <person name="Bajic V.B."/>
            <person name="Ryu T."/>
            <person name="Ravasi T."/>
            <person name="Bayer T."/>
            <person name="Micklem G."/>
            <person name="Kim H."/>
            <person name="Bhak J."/>
            <person name="Lajeunesse T.C."/>
            <person name="Voolstra C.R."/>
        </authorList>
    </citation>
    <scope>NUCLEOTIDE SEQUENCE [LARGE SCALE GENOMIC DNA]</scope>
    <source>
        <strain evidence="1 2">CCMP2467</strain>
    </source>
</reference>
<dbReference type="PANTHER" id="PTHR10292">
    <property type="entry name" value="CLATHRIN HEAVY CHAIN RELATED"/>
    <property type="match status" value="1"/>
</dbReference>
<proteinExistence type="predicted"/>
<keyword evidence="2" id="KW-1185">Reference proteome</keyword>
<dbReference type="GO" id="GO:0032051">
    <property type="term" value="F:clathrin light chain binding"/>
    <property type="evidence" value="ECO:0007669"/>
    <property type="project" value="TreeGrafter"/>
</dbReference>
<dbReference type="GO" id="GO:0071439">
    <property type="term" value="C:clathrin complex"/>
    <property type="evidence" value="ECO:0007669"/>
    <property type="project" value="TreeGrafter"/>
</dbReference>
<dbReference type="EMBL" id="LSRX01000172">
    <property type="protein sequence ID" value="OLQ05939.1"/>
    <property type="molecule type" value="Genomic_DNA"/>
</dbReference>
<dbReference type="Proteomes" id="UP000186817">
    <property type="component" value="Unassembled WGS sequence"/>
</dbReference>
<dbReference type="AlphaFoldDB" id="A0A1Q9EEV0"/>
<gene>
    <name evidence="1" type="primary">CHC2</name>
    <name evidence="1" type="ORF">AK812_SmicGene10828</name>
</gene>
<name>A0A1Q9EEV0_SYMMI</name>
<dbReference type="InterPro" id="IPR016024">
    <property type="entry name" value="ARM-type_fold"/>
</dbReference>
<dbReference type="InterPro" id="IPR011990">
    <property type="entry name" value="TPR-like_helical_dom_sf"/>
</dbReference>
<dbReference type="PANTHER" id="PTHR10292:SF1">
    <property type="entry name" value="CLATHRIN HEAVY CHAIN"/>
    <property type="match status" value="1"/>
</dbReference>
<dbReference type="GO" id="GO:0006898">
    <property type="term" value="P:receptor-mediated endocytosis"/>
    <property type="evidence" value="ECO:0007669"/>
    <property type="project" value="TreeGrafter"/>
</dbReference>
<protein>
    <submittedName>
        <fullName evidence="1">Clathrin heavy chain 2</fullName>
    </submittedName>
</protein>
<evidence type="ECO:0000313" key="1">
    <source>
        <dbReference type="EMBL" id="OLQ05939.1"/>
    </source>
</evidence>
<comment type="caution">
    <text evidence="1">The sequence shown here is derived from an EMBL/GenBank/DDBJ whole genome shotgun (WGS) entry which is preliminary data.</text>
</comment>
<evidence type="ECO:0000313" key="2">
    <source>
        <dbReference type="Proteomes" id="UP000186817"/>
    </source>
</evidence>
<dbReference type="OrthoDB" id="418243at2759"/>
<dbReference type="Gene3D" id="1.25.40.10">
    <property type="entry name" value="Tetratricopeptide repeat domain"/>
    <property type="match status" value="1"/>
</dbReference>